<dbReference type="EMBL" id="QTJU01000003">
    <property type="protein sequence ID" value="RFM27928.1"/>
    <property type="molecule type" value="Genomic_DNA"/>
</dbReference>
<keyword evidence="2" id="KW-1185">Reference proteome</keyword>
<evidence type="ECO:0000313" key="2">
    <source>
        <dbReference type="Proteomes" id="UP000261284"/>
    </source>
</evidence>
<gene>
    <name evidence="1" type="ORF">DXN05_10295</name>
</gene>
<proteinExistence type="predicted"/>
<protein>
    <submittedName>
        <fullName evidence="1">Uncharacterized protein</fullName>
    </submittedName>
</protein>
<dbReference type="RefSeq" id="WP_116847175.1">
    <property type="nucleotide sequence ID" value="NZ_QTJU01000003.1"/>
</dbReference>
<organism evidence="1 2">
    <name type="scientific">Deminuibacter soli</name>
    <dbReference type="NCBI Taxonomy" id="2291815"/>
    <lineage>
        <taxon>Bacteria</taxon>
        <taxon>Pseudomonadati</taxon>
        <taxon>Bacteroidota</taxon>
        <taxon>Chitinophagia</taxon>
        <taxon>Chitinophagales</taxon>
        <taxon>Chitinophagaceae</taxon>
        <taxon>Deminuibacter</taxon>
    </lineage>
</organism>
<dbReference type="OrthoDB" id="676860at2"/>
<dbReference type="Proteomes" id="UP000261284">
    <property type="component" value="Unassembled WGS sequence"/>
</dbReference>
<sequence>MVTVTNYFSRNNKEGKAFILLELQGDMELVQSLETGKFYATVRKCTLPTTFDEHTAKMLIGKQLPGSVERIDCPVYDYLLKETGETIKLTHTYAYSPQREIGADNVKQLTNYSLH</sequence>
<evidence type="ECO:0000313" key="1">
    <source>
        <dbReference type="EMBL" id="RFM27928.1"/>
    </source>
</evidence>
<reference evidence="1 2" key="1">
    <citation type="submission" date="2018-08" db="EMBL/GenBank/DDBJ databases">
        <title>Chitinophagaceae sp. K23C18032701, a novel bacterium isolated from forest soil.</title>
        <authorList>
            <person name="Wang C."/>
        </authorList>
    </citation>
    <scope>NUCLEOTIDE SEQUENCE [LARGE SCALE GENOMIC DNA]</scope>
    <source>
        <strain evidence="1 2">K23C18032701</strain>
    </source>
</reference>
<dbReference type="AlphaFoldDB" id="A0A3E1NJG4"/>
<comment type="caution">
    <text evidence="1">The sequence shown here is derived from an EMBL/GenBank/DDBJ whole genome shotgun (WGS) entry which is preliminary data.</text>
</comment>
<accession>A0A3E1NJG4</accession>
<name>A0A3E1NJG4_9BACT</name>